<dbReference type="Gene3D" id="1.10.10.1890">
    <property type="entry name" value="Ska1 microtubule binding domain-like"/>
    <property type="match status" value="1"/>
</dbReference>
<feature type="non-terminal residue" evidence="4">
    <location>
        <position position="249"/>
    </location>
</feature>
<dbReference type="GO" id="GO:0005876">
    <property type="term" value="C:spindle microtubule"/>
    <property type="evidence" value="ECO:0007669"/>
    <property type="project" value="TreeGrafter"/>
</dbReference>
<dbReference type="AlphaFoldDB" id="A0A8S9X0L6"/>
<dbReference type="PANTHER" id="PTHR28573:SF1">
    <property type="entry name" value="SPINDLE AND KINETOCHORE-ASSOCIATED PROTEIN 1"/>
    <property type="match status" value="1"/>
</dbReference>
<comment type="similarity">
    <text evidence="1">Belongs to the SKA1 family.</text>
</comment>
<evidence type="ECO:0000313" key="5">
    <source>
        <dbReference type="Proteomes" id="UP000466442"/>
    </source>
</evidence>
<evidence type="ECO:0000256" key="1">
    <source>
        <dbReference type="ARBA" id="ARBA00006836"/>
    </source>
</evidence>
<sequence length="249" mass="28250">MQNYLYSDRLKYAKRKGLRCHLKRIGYEFTYSRTNMEKLCERLDTYAQVVDILDGIRSHPNVSEDYEVIMKIIMQSREQINAIQSNLNESKQIIESQKAQSRALDSLLDRIKHISDNADFYSQFVSNDGEAGSPLSVTPEPGNRFAHSSPIFSEPTPSISRTASHTTIGASEVQQPQPPKTPKPVDTLDVAISYISNSDFATVPSYMKGRLRTDDVNSFITQFNAVLNQKTALLKKPRKTLKLKKEMDL</sequence>
<dbReference type="GO" id="GO:0072686">
    <property type="term" value="C:mitotic spindle"/>
    <property type="evidence" value="ECO:0007669"/>
    <property type="project" value="TreeGrafter"/>
</dbReference>
<dbReference type="EMBL" id="WIXP02000012">
    <property type="protein sequence ID" value="KAF6202009.1"/>
    <property type="molecule type" value="Genomic_DNA"/>
</dbReference>
<dbReference type="OrthoDB" id="5962at2759"/>
<name>A0A8S9X0L6_APOLU</name>
<evidence type="ECO:0000313" key="4">
    <source>
        <dbReference type="EMBL" id="KAF6202009.1"/>
    </source>
</evidence>
<evidence type="ECO:0000256" key="2">
    <source>
        <dbReference type="ARBA" id="ARBA00047182"/>
    </source>
</evidence>
<dbReference type="Proteomes" id="UP000466442">
    <property type="component" value="Linkage Group LG12"/>
</dbReference>
<dbReference type="Pfam" id="PF07160">
    <property type="entry name" value="SKA1"/>
    <property type="match status" value="1"/>
</dbReference>
<dbReference type="GO" id="GO:0051301">
    <property type="term" value="P:cell division"/>
    <property type="evidence" value="ECO:0007669"/>
    <property type="project" value="InterPro"/>
</dbReference>
<accession>A0A8S9X0L6</accession>
<dbReference type="GO" id="GO:0000278">
    <property type="term" value="P:mitotic cell cycle"/>
    <property type="evidence" value="ECO:0007669"/>
    <property type="project" value="TreeGrafter"/>
</dbReference>
<dbReference type="GO" id="GO:0031110">
    <property type="term" value="P:regulation of microtubule polymerization or depolymerization"/>
    <property type="evidence" value="ECO:0007669"/>
    <property type="project" value="TreeGrafter"/>
</dbReference>
<comment type="caution">
    <text evidence="4">The sequence shown here is derived from an EMBL/GenBank/DDBJ whole genome shotgun (WGS) entry which is preliminary data.</text>
</comment>
<dbReference type="GO" id="GO:0008017">
    <property type="term" value="F:microtubule binding"/>
    <property type="evidence" value="ECO:0007669"/>
    <property type="project" value="InterPro"/>
</dbReference>
<dbReference type="GO" id="GO:0007059">
    <property type="term" value="P:chromosome segregation"/>
    <property type="evidence" value="ECO:0007669"/>
    <property type="project" value="InterPro"/>
</dbReference>
<dbReference type="GO" id="GO:0000940">
    <property type="term" value="C:outer kinetochore"/>
    <property type="evidence" value="ECO:0007669"/>
    <property type="project" value="TreeGrafter"/>
</dbReference>
<keyword evidence="5" id="KW-1185">Reference proteome</keyword>
<gene>
    <name evidence="4" type="ORF">GE061_004405</name>
</gene>
<dbReference type="InterPro" id="IPR042031">
    <property type="entry name" value="SKA1_MBD_sf"/>
</dbReference>
<protein>
    <recommendedName>
        <fullName evidence="2">SKA complex subunit 1</fullName>
    </recommendedName>
    <alternativeName>
        <fullName evidence="3">Spindle and kinetochore-associated protein 1</fullName>
    </alternativeName>
</protein>
<organism evidence="4 5">
    <name type="scientific">Apolygus lucorum</name>
    <name type="common">Small green plant bug</name>
    <name type="synonym">Lygocoris lucorum</name>
    <dbReference type="NCBI Taxonomy" id="248454"/>
    <lineage>
        <taxon>Eukaryota</taxon>
        <taxon>Metazoa</taxon>
        <taxon>Ecdysozoa</taxon>
        <taxon>Arthropoda</taxon>
        <taxon>Hexapoda</taxon>
        <taxon>Insecta</taxon>
        <taxon>Pterygota</taxon>
        <taxon>Neoptera</taxon>
        <taxon>Paraneoptera</taxon>
        <taxon>Hemiptera</taxon>
        <taxon>Heteroptera</taxon>
        <taxon>Panheteroptera</taxon>
        <taxon>Cimicomorpha</taxon>
        <taxon>Miridae</taxon>
        <taxon>Mirini</taxon>
        <taxon>Apolygus</taxon>
    </lineage>
</organism>
<dbReference type="InterPro" id="IPR009829">
    <property type="entry name" value="SKA1"/>
</dbReference>
<reference evidence="4" key="1">
    <citation type="journal article" date="2021" name="Mol. Ecol. Resour.">
        <title>Apolygus lucorum genome provides insights into omnivorousness and mesophyll feeding.</title>
        <authorList>
            <person name="Liu Y."/>
            <person name="Liu H."/>
            <person name="Wang H."/>
            <person name="Huang T."/>
            <person name="Liu B."/>
            <person name="Yang B."/>
            <person name="Yin L."/>
            <person name="Li B."/>
            <person name="Zhang Y."/>
            <person name="Zhang S."/>
            <person name="Jiang F."/>
            <person name="Zhang X."/>
            <person name="Ren Y."/>
            <person name="Wang B."/>
            <person name="Wang S."/>
            <person name="Lu Y."/>
            <person name="Wu K."/>
            <person name="Fan W."/>
            <person name="Wang G."/>
        </authorList>
    </citation>
    <scope>NUCLEOTIDE SEQUENCE</scope>
    <source>
        <strain evidence="4">12Hb</strain>
    </source>
</reference>
<dbReference type="PANTHER" id="PTHR28573">
    <property type="entry name" value="SPINDLE AND KINETOCHORE-ASSOCIATED PROTEIN 1"/>
    <property type="match status" value="1"/>
</dbReference>
<proteinExistence type="inferred from homology"/>
<evidence type="ECO:0000256" key="3">
    <source>
        <dbReference type="ARBA" id="ARBA00047202"/>
    </source>
</evidence>